<evidence type="ECO:0000256" key="4">
    <source>
        <dbReference type="ARBA" id="ARBA00038440"/>
    </source>
</evidence>
<dbReference type="PROSITE" id="PS00373">
    <property type="entry name" value="GART"/>
    <property type="match status" value="1"/>
</dbReference>
<evidence type="ECO:0000256" key="6">
    <source>
        <dbReference type="HAMAP-Rule" id="MF_01930"/>
    </source>
</evidence>
<sequence>MPTLQPKKKLVIFASGSGTNAENIIKYFQHSNKAEVVALLSNKRTAGALKRAHDLGVKPLLFDKEAFYNSHDVLNLLKDMQPDLIILAGFLWLLPPGILQQFSGKIINIHPALLPSYGGKGMYGSKVHEAVIENGEKESGITIHYVNENYDEGKIIFQSVVQIDKNDTAESLAHKIHEQEYEHFPKVIQQIIEEKL</sequence>
<dbReference type="SUPFAM" id="SSF53328">
    <property type="entry name" value="Formyltransferase"/>
    <property type="match status" value="1"/>
</dbReference>
<dbReference type="RefSeq" id="WP_378212065.1">
    <property type="nucleotide sequence ID" value="NZ_JBHUOJ010000004.1"/>
</dbReference>
<dbReference type="GO" id="GO:0004644">
    <property type="term" value="F:phosphoribosylglycinamide formyltransferase activity"/>
    <property type="evidence" value="ECO:0007669"/>
    <property type="project" value="UniProtKB-EC"/>
</dbReference>
<dbReference type="NCBIfam" id="TIGR00639">
    <property type="entry name" value="PurN"/>
    <property type="match status" value="1"/>
</dbReference>
<evidence type="ECO:0000313" key="9">
    <source>
        <dbReference type="Proteomes" id="UP001597438"/>
    </source>
</evidence>
<evidence type="ECO:0000313" key="8">
    <source>
        <dbReference type="EMBL" id="MFD2832139.1"/>
    </source>
</evidence>
<comment type="catalytic activity">
    <reaction evidence="5 6">
        <text>N(1)-(5-phospho-beta-D-ribosyl)glycinamide + (6R)-10-formyltetrahydrofolate = N(2)-formyl-N(1)-(5-phospho-beta-D-ribosyl)glycinamide + (6S)-5,6,7,8-tetrahydrofolate + H(+)</text>
        <dbReference type="Rhea" id="RHEA:15053"/>
        <dbReference type="ChEBI" id="CHEBI:15378"/>
        <dbReference type="ChEBI" id="CHEBI:57453"/>
        <dbReference type="ChEBI" id="CHEBI:143788"/>
        <dbReference type="ChEBI" id="CHEBI:147286"/>
        <dbReference type="ChEBI" id="CHEBI:195366"/>
        <dbReference type="EC" id="2.1.2.2"/>
    </reaction>
</comment>
<feature type="binding site" evidence="6">
    <location>
        <position position="108"/>
    </location>
    <ligand>
        <name>(6R)-10-formyltetrahydrofolate</name>
        <dbReference type="ChEBI" id="CHEBI:195366"/>
    </ligand>
</feature>
<comment type="caution">
    <text evidence="8">The sequence shown here is derived from an EMBL/GenBank/DDBJ whole genome shotgun (WGS) entry which is preliminary data.</text>
</comment>
<evidence type="ECO:0000256" key="2">
    <source>
        <dbReference type="ARBA" id="ARBA00022679"/>
    </source>
</evidence>
<evidence type="ECO:0000259" key="7">
    <source>
        <dbReference type="Pfam" id="PF00551"/>
    </source>
</evidence>
<evidence type="ECO:0000256" key="1">
    <source>
        <dbReference type="ARBA" id="ARBA00005054"/>
    </source>
</evidence>
<dbReference type="CDD" id="cd08645">
    <property type="entry name" value="FMT_core_GART"/>
    <property type="match status" value="1"/>
</dbReference>
<gene>
    <name evidence="6 8" type="primary">purN</name>
    <name evidence="8" type="ORF">ACFSYS_02500</name>
</gene>
<comment type="caution">
    <text evidence="6">Lacks conserved residue(s) required for the propagation of feature annotation.</text>
</comment>
<dbReference type="InterPro" id="IPR004607">
    <property type="entry name" value="GART"/>
</dbReference>
<feature type="site" description="Raises pKa of active site His" evidence="6">
    <location>
        <position position="151"/>
    </location>
</feature>
<dbReference type="Proteomes" id="UP001597438">
    <property type="component" value="Unassembled WGS sequence"/>
</dbReference>
<dbReference type="InterPro" id="IPR001555">
    <property type="entry name" value="GART_AS"/>
</dbReference>
<dbReference type="EMBL" id="JBHUOJ010000004">
    <property type="protein sequence ID" value="MFD2832139.1"/>
    <property type="molecule type" value="Genomic_DNA"/>
</dbReference>
<accession>A0ABW5X2X2</accession>
<dbReference type="EC" id="2.1.2.2" evidence="6"/>
<dbReference type="InterPro" id="IPR002376">
    <property type="entry name" value="Formyl_transf_N"/>
</dbReference>
<comment type="function">
    <text evidence="6">Catalyzes the transfer of a formyl group from 10-formyltetrahydrofolate to 5-phospho-ribosyl-glycinamide (GAR), producing 5-phospho-ribosyl-N-formylglycinamide (FGAR) and tetrahydrofolate.</text>
</comment>
<feature type="domain" description="Formyl transferase N-terminal" evidence="7">
    <location>
        <begin position="8"/>
        <end position="188"/>
    </location>
</feature>
<comment type="similarity">
    <text evidence="4 6">Belongs to the GART family.</text>
</comment>
<name>A0ABW5X2X2_9FLAO</name>
<evidence type="ECO:0000256" key="5">
    <source>
        <dbReference type="ARBA" id="ARBA00047664"/>
    </source>
</evidence>
<dbReference type="InterPro" id="IPR036477">
    <property type="entry name" value="Formyl_transf_N_sf"/>
</dbReference>
<dbReference type="Pfam" id="PF00551">
    <property type="entry name" value="Formyl_trans_N"/>
    <property type="match status" value="1"/>
</dbReference>
<dbReference type="Gene3D" id="3.40.50.170">
    <property type="entry name" value="Formyl transferase, N-terminal domain"/>
    <property type="match status" value="1"/>
</dbReference>
<keyword evidence="9" id="KW-1185">Reference proteome</keyword>
<feature type="active site" description="Proton donor" evidence="6">
    <location>
        <position position="110"/>
    </location>
</feature>
<dbReference type="HAMAP" id="MF_01930">
    <property type="entry name" value="PurN"/>
    <property type="match status" value="1"/>
</dbReference>
<reference evidence="9" key="1">
    <citation type="journal article" date="2019" name="Int. J. Syst. Evol. Microbiol.">
        <title>The Global Catalogue of Microorganisms (GCM) 10K type strain sequencing project: providing services to taxonomists for standard genome sequencing and annotation.</title>
        <authorList>
            <consortium name="The Broad Institute Genomics Platform"/>
            <consortium name="The Broad Institute Genome Sequencing Center for Infectious Disease"/>
            <person name="Wu L."/>
            <person name="Ma J."/>
        </authorList>
    </citation>
    <scope>NUCLEOTIDE SEQUENCE [LARGE SCALE GENOMIC DNA]</scope>
    <source>
        <strain evidence="9">KCTC 52925</strain>
    </source>
</reference>
<protein>
    <recommendedName>
        <fullName evidence="6">Phosphoribosylglycinamide formyltransferase</fullName>
        <ecNumber evidence="6">2.1.2.2</ecNumber>
    </recommendedName>
    <alternativeName>
        <fullName evidence="6">5'-phosphoribosylglycinamide transformylase</fullName>
    </alternativeName>
    <alternativeName>
        <fullName evidence="6">GAR transformylase</fullName>
        <shortName evidence="6">GART</shortName>
    </alternativeName>
</protein>
<organism evidence="8 9">
    <name type="scientific">Christiangramia antarctica</name>
    <dbReference type="NCBI Taxonomy" id="2058158"/>
    <lineage>
        <taxon>Bacteria</taxon>
        <taxon>Pseudomonadati</taxon>
        <taxon>Bacteroidota</taxon>
        <taxon>Flavobacteriia</taxon>
        <taxon>Flavobacteriales</taxon>
        <taxon>Flavobacteriaceae</taxon>
        <taxon>Christiangramia</taxon>
    </lineage>
</organism>
<keyword evidence="3 6" id="KW-0658">Purine biosynthesis</keyword>
<dbReference type="PANTHER" id="PTHR43369:SF2">
    <property type="entry name" value="PHOSPHORIBOSYLGLYCINAMIDE FORMYLTRANSFERASE"/>
    <property type="match status" value="1"/>
</dbReference>
<keyword evidence="2 6" id="KW-0808">Transferase</keyword>
<feature type="binding site" evidence="6">
    <location>
        <begin position="18"/>
        <end position="20"/>
    </location>
    <ligand>
        <name>N(1)-(5-phospho-beta-D-ribosyl)glycinamide</name>
        <dbReference type="ChEBI" id="CHEBI:143788"/>
    </ligand>
</feature>
<evidence type="ECO:0000256" key="3">
    <source>
        <dbReference type="ARBA" id="ARBA00022755"/>
    </source>
</evidence>
<proteinExistence type="inferred from homology"/>
<dbReference type="PANTHER" id="PTHR43369">
    <property type="entry name" value="PHOSPHORIBOSYLGLYCINAMIDE FORMYLTRANSFERASE"/>
    <property type="match status" value="1"/>
</dbReference>
<comment type="pathway">
    <text evidence="1 6">Purine metabolism; IMP biosynthesis via de novo pathway; N(2)-formyl-N(1)-(5-phospho-D-ribosyl)glycinamide from N(1)-(5-phospho-D-ribosyl)glycinamide (10-formyl THF route): step 1/1.</text>
</comment>